<organism evidence="1 2">
    <name type="scientific">Sphaerobolus stellatus (strain SS14)</name>
    <dbReference type="NCBI Taxonomy" id="990650"/>
    <lineage>
        <taxon>Eukaryota</taxon>
        <taxon>Fungi</taxon>
        <taxon>Dikarya</taxon>
        <taxon>Basidiomycota</taxon>
        <taxon>Agaricomycotina</taxon>
        <taxon>Agaricomycetes</taxon>
        <taxon>Phallomycetidae</taxon>
        <taxon>Geastrales</taxon>
        <taxon>Sphaerobolaceae</taxon>
        <taxon>Sphaerobolus</taxon>
    </lineage>
</organism>
<keyword evidence="2" id="KW-1185">Reference proteome</keyword>
<protein>
    <submittedName>
        <fullName evidence="1">Uncharacterized protein</fullName>
    </submittedName>
</protein>
<evidence type="ECO:0000313" key="2">
    <source>
        <dbReference type="Proteomes" id="UP000054279"/>
    </source>
</evidence>
<gene>
    <name evidence="1" type="ORF">M422DRAFT_83448</name>
</gene>
<accession>A0A0C9TNH9</accession>
<dbReference type="AlphaFoldDB" id="A0A0C9TNH9"/>
<feature type="non-terminal residue" evidence="1">
    <location>
        <position position="108"/>
    </location>
</feature>
<feature type="non-terminal residue" evidence="1">
    <location>
        <position position="1"/>
    </location>
</feature>
<dbReference type="HOGENOM" id="CLU_2365416_0_0_1"/>
<reference evidence="1 2" key="1">
    <citation type="submission" date="2014-06" db="EMBL/GenBank/DDBJ databases">
        <title>Evolutionary Origins and Diversification of the Mycorrhizal Mutualists.</title>
        <authorList>
            <consortium name="DOE Joint Genome Institute"/>
            <consortium name="Mycorrhizal Genomics Consortium"/>
            <person name="Kohler A."/>
            <person name="Kuo A."/>
            <person name="Nagy L.G."/>
            <person name="Floudas D."/>
            <person name="Copeland A."/>
            <person name="Barry K.W."/>
            <person name="Cichocki N."/>
            <person name="Veneault-Fourrey C."/>
            <person name="LaButti K."/>
            <person name="Lindquist E.A."/>
            <person name="Lipzen A."/>
            <person name="Lundell T."/>
            <person name="Morin E."/>
            <person name="Murat C."/>
            <person name="Riley R."/>
            <person name="Ohm R."/>
            <person name="Sun H."/>
            <person name="Tunlid A."/>
            <person name="Henrissat B."/>
            <person name="Grigoriev I.V."/>
            <person name="Hibbett D.S."/>
            <person name="Martin F."/>
        </authorList>
    </citation>
    <scope>NUCLEOTIDE SEQUENCE [LARGE SCALE GENOMIC DNA]</scope>
    <source>
        <strain evidence="1 2">SS14</strain>
    </source>
</reference>
<name>A0A0C9TNH9_SPHS4</name>
<dbReference type="Proteomes" id="UP000054279">
    <property type="component" value="Unassembled WGS sequence"/>
</dbReference>
<dbReference type="EMBL" id="KN837240">
    <property type="protein sequence ID" value="KIJ31573.1"/>
    <property type="molecule type" value="Genomic_DNA"/>
</dbReference>
<sequence>RENQRHRVPIGSKEEVISGDPRKRFEMSYTRDVHFEIGIFLCENASDPAIKHFYDRLRDYLLARLRHLNPEDDEIMFTQAERHTVSIQRNLIYAHQTCRINFTTYDMR</sequence>
<proteinExistence type="predicted"/>
<evidence type="ECO:0000313" key="1">
    <source>
        <dbReference type="EMBL" id="KIJ31573.1"/>
    </source>
</evidence>